<evidence type="ECO:0000313" key="3">
    <source>
        <dbReference type="Proteomes" id="UP000322530"/>
    </source>
</evidence>
<dbReference type="SUPFAM" id="SSF46955">
    <property type="entry name" value="Putative DNA-binding domain"/>
    <property type="match status" value="1"/>
</dbReference>
<dbReference type="InterPro" id="IPR010093">
    <property type="entry name" value="SinI_DNA-bd"/>
</dbReference>
<reference evidence="2 3" key="1">
    <citation type="submission" date="2019-01" db="EMBL/GenBank/DDBJ databases">
        <title>Draft genome sequence of Dictyobacter sp. Uno17.</title>
        <authorList>
            <person name="Wang C.M."/>
            <person name="Zheng Y."/>
            <person name="Sakai Y."/>
            <person name="Abe K."/>
            <person name="Yokota A."/>
            <person name="Yabe S."/>
        </authorList>
    </citation>
    <scope>NUCLEOTIDE SEQUENCE [LARGE SCALE GENOMIC DNA]</scope>
    <source>
        <strain evidence="2 3">Uno17</strain>
    </source>
</reference>
<keyword evidence="3" id="KW-1185">Reference proteome</keyword>
<dbReference type="InterPro" id="IPR009061">
    <property type="entry name" value="DNA-bd_dom_put_sf"/>
</dbReference>
<sequence>MQEPSGSTPASTLLTIPQVAAYLDISRGQVYKLIYSGLPTINLGRLVRIHKETLDTWLKDQEQDIHHV</sequence>
<dbReference type="GO" id="GO:0003677">
    <property type="term" value="F:DNA binding"/>
    <property type="evidence" value="ECO:0007669"/>
    <property type="project" value="InterPro"/>
</dbReference>
<dbReference type="Proteomes" id="UP000322530">
    <property type="component" value="Unassembled WGS sequence"/>
</dbReference>
<evidence type="ECO:0000259" key="1">
    <source>
        <dbReference type="Pfam" id="PF12728"/>
    </source>
</evidence>
<comment type="caution">
    <text evidence="2">The sequence shown here is derived from an EMBL/GenBank/DDBJ whole genome shotgun (WGS) entry which is preliminary data.</text>
</comment>
<protein>
    <recommendedName>
        <fullName evidence="1">Helix-turn-helix domain-containing protein</fullName>
    </recommendedName>
</protein>
<proteinExistence type="predicted"/>
<name>A0A5A5TJN1_9CHLR</name>
<organism evidence="2 3">
    <name type="scientific">Dictyobacter arantiisoli</name>
    <dbReference type="NCBI Taxonomy" id="2014874"/>
    <lineage>
        <taxon>Bacteria</taxon>
        <taxon>Bacillati</taxon>
        <taxon>Chloroflexota</taxon>
        <taxon>Ktedonobacteria</taxon>
        <taxon>Ktedonobacterales</taxon>
        <taxon>Dictyobacteraceae</taxon>
        <taxon>Dictyobacter</taxon>
    </lineage>
</organism>
<dbReference type="RefSeq" id="WP_172632481.1">
    <property type="nucleotide sequence ID" value="NZ_BIXY01000149.1"/>
</dbReference>
<gene>
    <name evidence="2" type="ORF">KDI_53740</name>
</gene>
<feature type="domain" description="Helix-turn-helix" evidence="1">
    <location>
        <begin position="13"/>
        <end position="61"/>
    </location>
</feature>
<accession>A0A5A5TJN1</accession>
<dbReference type="Pfam" id="PF12728">
    <property type="entry name" value="HTH_17"/>
    <property type="match status" value="1"/>
</dbReference>
<dbReference type="EMBL" id="BIXY01000149">
    <property type="protein sequence ID" value="GCF11810.1"/>
    <property type="molecule type" value="Genomic_DNA"/>
</dbReference>
<evidence type="ECO:0000313" key="2">
    <source>
        <dbReference type="EMBL" id="GCF11810.1"/>
    </source>
</evidence>
<dbReference type="InterPro" id="IPR041657">
    <property type="entry name" value="HTH_17"/>
</dbReference>
<dbReference type="NCBIfam" id="TIGR01764">
    <property type="entry name" value="excise"/>
    <property type="match status" value="1"/>
</dbReference>
<dbReference type="AlphaFoldDB" id="A0A5A5TJN1"/>